<accession>A0A6G8IN95</accession>
<sequence length="100" mass="11610">MTGLRARQLAQRRTALRARSRALRARAALQSRSLEPVLTWADRVQTAWQWLRGWPREVVLPLAAASGLWMARKPSRFLSVPLRLLSVWRLWQRLTAGRRA</sequence>
<dbReference type="KEGG" id="hcz:G9Q37_21215"/>
<proteinExistence type="predicted"/>
<protein>
    <recommendedName>
        <fullName evidence="3">YqjK-like protein</fullName>
    </recommendedName>
</protein>
<dbReference type="EMBL" id="CP049989">
    <property type="protein sequence ID" value="QIM54506.1"/>
    <property type="molecule type" value="Genomic_DNA"/>
</dbReference>
<organism evidence="1 2">
    <name type="scientific">Hydrogenophaga crocea</name>
    <dbReference type="NCBI Taxonomy" id="2716225"/>
    <lineage>
        <taxon>Bacteria</taxon>
        <taxon>Pseudomonadati</taxon>
        <taxon>Pseudomonadota</taxon>
        <taxon>Betaproteobacteria</taxon>
        <taxon>Burkholderiales</taxon>
        <taxon>Comamonadaceae</taxon>
        <taxon>Hydrogenophaga</taxon>
    </lineage>
</organism>
<dbReference type="Proteomes" id="UP000503162">
    <property type="component" value="Chromosome"/>
</dbReference>
<evidence type="ECO:0000313" key="1">
    <source>
        <dbReference type="EMBL" id="QIM54506.1"/>
    </source>
</evidence>
<evidence type="ECO:0000313" key="2">
    <source>
        <dbReference type="Proteomes" id="UP000503162"/>
    </source>
</evidence>
<reference evidence="1 2" key="1">
    <citation type="submission" date="2020-03" db="EMBL/GenBank/DDBJ databases">
        <title>Hydrogenophaga sp. nov. isolated from cyanobacterial mat.</title>
        <authorList>
            <person name="Thorat V."/>
            <person name="Kirdat K."/>
            <person name="Tiwarekar B."/>
            <person name="Costa E.D."/>
            <person name="Yadav A."/>
        </authorList>
    </citation>
    <scope>NUCLEOTIDE SEQUENCE [LARGE SCALE GENOMIC DNA]</scope>
    <source>
        <strain evidence="1 2">BA0156</strain>
    </source>
</reference>
<keyword evidence="2" id="KW-1185">Reference proteome</keyword>
<name>A0A6G8IN95_9BURK</name>
<dbReference type="RefSeq" id="WP_166230557.1">
    <property type="nucleotide sequence ID" value="NZ_CP049989.1"/>
</dbReference>
<evidence type="ECO:0008006" key="3">
    <source>
        <dbReference type="Google" id="ProtNLM"/>
    </source>
</evidence>
<gene>
    <name evidence="1" type="ORF">G9Q37_21215</name>
</gene>
<dbReference type="AlphaFoldDB" id="A0A6G8IN95"/>